<evidence type="ECO:0000256" key="1">
    <source>
        <dbReference type="ARBA" id="ARBA00004123"/>
    </source>
</evidence>
<sequence>MSSRFVSGGTIAAGETEASSSSHPSAPAPVPDVGSKSAEWEKVQQHLEAERRQRQEARAQAAASSGEGERSLYDVLQANKAAREAATAEAAKLTNQFRALDDDEVAFLDEVATRRRQAEESVRRETEDQLEAFRKAARKGLEGGGEVKAEDEQEEGWVTRKRKRKTEKDGGGGVLVRRKVSVGEEVKKERDKQEEKEKEKHEKIEKIGEKGSSKTTALALADYGSDSDE</sequence>
<feature type="compositionally biased region" description="Basic and acidic residues" evidence="3">
    <location>
        <begin position="134"/>
        <end position="150"/>
    </location>
</feature>
<dbReference type="InterPro" id="IPR039845">
    <property type="entry name" value="FAM192A"/>
</dbReference>
<evidence type="ECO:0000259" key="4">
    <source>
        <dbReference type="Pfam" id="PF10187"/>
    </source>
</evidence>
<keyword evidence="2" id="KW-0539">Nucleus</keyword>
<dbReference type="VEuPathDB" id="FungiDB:CCM_07025"/>
<dbReference type="GO" id="GO:0005634">
    <property type="term" value="C:nucleus"/>
    <property type="evidence" value="ECO:0007669"/>
    <property type="project" value="UniProtKB-SubCell"/>
</dbReference>
<dbReference type="VEuPathDB" id="FungiDB:A9K55_007892"/>
<dbReference type="Proteomes" id="UP000323067">
    <property type="component" value="Chromosome vii"/>
</dbReference>
<reference evidence="5 6" key="1">
    <citation type="journal article" date="2017" name="BMC Genomics">
        <title>Chromosome level assembly and secondary metabolite potential of the parasitic fungus Cordyceps militaris.</title>
        <authorList>
            <person name="Kramer G.J."/>
            <person name="Nodwell J.R."/>
        </authorList>
    </citation>
    <scope>NUCLEOTIDE SEQUENCE [LARGE SCALE GENOMIC DNA]</scope>
    <source>
        <strain evidence="5 6">ATCC 34164</strain>
    </source>
</reference>
<dbReference type="PANTHER" id="PTHR13495">
    <property type="entry name" value="NEFA-INTERACTING NUCLEAR PROTEIN NIP30"/>
    <property type="match status" value="1"/>
</dbReference>
<feature type="domain" description="FAM192A/Fyv6 N-terminal" evidence="4">
    <location>
        <begin position="36"/>
        <end position="134"/>
    </location>
</feature>
<evidence type="ECO:0000256" key="3">
    <source>
        <dbReference type="SAM" id="MobiDB-lite"/>
    </source>
</evidence>
<protein>
    <submittedName>
        <fullName evidence="5">NEFA-interacting nuclear NIP3</fullName>
    </submittedName>
</protein>
<comment type="subcellular location">
    <subcellularLocation>
        <location evidence="1">Nucleus</location>
    </subcellularLocation>
</comment>
<feature type="compositionally biased region" description="Basic and acidic residues" evidence="3">
    <location>
        <begin position="181"/>
        <end position="212"/>
    </location>
</feature>
<dbReference type="Pfam" id="PF10187">
    <property type="entry name" value="FAM192A_Fyv6_N"/>
    <property type="match status" value="1"/>
</dbReference>
<evidence type="ECO:0000313" key="6">
    <source>
        <dbReference type="Proteomes" id="UP000323067"/>
    </source>
</evidence>
<feature type="compositionally biased region" description="Basic and acidic residues" evidence="3">
    <location>
        <begin position="38"/>
        <end position="57"/>
    </location>
</feature>
<dbReference type="AlphaFoldDB" id="A0A2H4SIJ6"/>
<accession>A0A2H4SIJ6</accession>
<feature type="region of interest" description="Disordered" evidence="3">
    <location>
        <begin position="134"/>
        <end position="229"/>
    </location>
</feature>
<organism evidence="5 6">
    <name type="scientific">Cordyceps militaris</name>
    <name type="common">Caterpillar fungus</name>
    <name type="synonym">Clavaria militaris</name>
    <dbReference type="NCBI Taxonomy" id="73501"/>
    <lineage>
        <taxon>Eukaryota</taxon>
        <taxon>Fungi</taxon>
        <taxon>Dikarya</taxon>
        <taxon>Ascomycota</taxon>
        <taxon>Pezizomycotina</taxon>
        <taxon>Sordariomycetes</taxon>
        <taxon>Hypocreomycetidae</taxon>
        <taxon>Hypocreales</taxon>
        <taxon>Cordycipitaceae</taxon>
        <taxon>Cordyceps</taxon>
    </lineage>
</organism>
<evidence type="ECO:0000313" key="5">
    <source>
        <dbReference type="EMBL" id="ATY62924.1"/>
    </source>
</evidence>
<gene>
    <name evidence="5" type="ORF">A9K55_007892</name>
</gene>
<proteinExistence type="predicted"/>
<evidence type="ECO:0000256" key="2">
    <source>
        <dbReference type="ARBA" id="ARBA00023242"/>
    </source>
</evidence>
<dbReference type="OrthoDB" id="75807at2759"/>
<feature type="region of interest" description="Disordered" evidence="3">
    <location>
        <begin position="1"/>
        <end position="71"/>
    </location>
</feature>
<dbReference type="EMBL" id="CP023324">
    <property type="protein sequence ID" value="ATY62924.1"/>
    <property type="molecule type" value="Genomic_DNA"/>
</dbReference>
<name>A0A2H4SIJ6_CORMI</name>
<dbReference type="InterPro" id="IPR019331">
    <property type="entry name" value="FAM192A/Fyv6_N"/>
</dbReference>
<dbReference type="PANTHER" id="PTHR13495:SF0">
    <property type="entry name" value="PSME3-INTERACTING PROTEIN"/>
    <property type="match status" value="1"/>
</dbReference>